<dbReference type="Gene3D" id="2.60.300.12">
    <property type="entry name" value="HesB-like domain"/>
    <property type="match status" value="1"/>
</dbReference>
<dbReference type="RefSeq" id="WP_406770151.1">
    <property type="nucleotide sequence ID" value="NZ_JBJHZZ010000008.1"/>
</dbReference>
<sequence length="108" mass="11925">MDKIIISNEASEEFKAFLDENDIHDYKIRIEFAGLACSGPSFNIAEGVKEEDDIVQEVNGITFYVKPSIIDEYGLLTILSTEENEGRGMTLRPLLEFEGGCSGCSGCH</sequence>
<keyword evidence="2" id="KW-1185">Reference proteome</keyword>
<dbReference type="InterPro" id="IPR010965">
    <property type="entry name" value="HesB-rel_seleno"/>
</dbReference>
<gene>
    <name evidence="1" type="ORF">ACJDUG_12150</name>
</gene>
<comment type="caution">
    <text evidence="1">The sequence shown here is derived from an EMBL/GenBank/DDBJ whole genome shotgun (WGS) entry which is preliminary data.</text>
</comment>
<accession>A0ABW8T5I1</accession>
<dbReference type="SUPFAM" id="SSF89360">
    <property type="entry name" value="HesB-like domain"/>
    <property type="match status" value="1"/>
</dbReference>
<name>A0ABW8T5I1_9CLOT</name>
<dbReference type="InterPro" id="IPR035903">
    <property type="entry name" value="HesB-like_dom_sf"/>
</dbReference>
<dbReference type="EMBL" id="JBJHZZ010000008">
    <property type="protein sequence ID" value="MFL0247723.1"/>
    <property type="molecule type" value="Genomic_DNA"/>
</dbReference>
<evidence type="ECO:0000313" key="2">
    <source>
        <dbReference type="Proteomes" id="UP001623591"/>
    </source>
</evidence>
<dbReference type="Proteomes" id="UP001623591">
    <property type="component" value="Unassembled WGS sequence"/>
</dbReference>
<dbReference type="NCBIfam" id="TIGR01911">
    <property type="entry name" value="HesB_rel_seleno"/>
    <property type="match status" value="1"/>
</dbReference>
<protein>
    <submittedName>
        <fullName evidence="1">HesB-like protein</fullName>
    </submittedName>
</protein>
<evidence type="ECO:0000313" key="1">
    <source>
        <dbReference type="EMBL" id="MFL0247723.1"/>
    </source>
</evidence>
<organism evidence="1 2">
    <name type="scientific">Candidatus Clostridium stratigraminis</name>
    <dbReference type="NCBI Taxonomy" id="3381661"/>
    <lineage>
        <taxon>Bacteria</taxon>
        <taxon>Bacillati</taxon>
        <taxon>Bacillota</taxon>
        <taxon>Clostridia</taxon>
        <taxon>Eubacteriales</taxon>
        <taxon>Clostridiaceae</taxon>
        <taxon>Clostridium</taxon>
    </lineage>
</organism>
<proteinExistence type="predicted"/>
<reference evidence="1 2" key="1">
    <citation type="submission" date="2024-11" db="EMBL/GenBank/DDBJ databases">
        <authorList>
            <person name="Heng Y.C."/>
            <person name="Lim A.C.H."/>
            <person name="Lee J.K.Y."/>
            <person name="Kittelmann S."/>
        </authorList>
    </citation>
    <scope>NUCLEOTIDE SEQUENCE [LARGE SCALE GENOMIC DNA]</scope>
    <source>
        <strain evidence="1 2">WILCCON 0185</strain>
    </source>
</reference>